<proteinExistence type="inferred from homology"/>
<dbReference type="InterPro" id="IPR017945">
    <property type="entry name" value="DHBP_synth_RibB-like_a/b_dom"/>
</dbReference>
<comment type="function">
    <text evidence="9">Required for the formation of a threonylcarbamoyl group on adenosine at position 37 (t(6)A37) in tRNAs that read codons beginning with adenine. Catalyzes the conversion of L-threonine, HCO(3)(-)/CO(2) and ATP to give threonylcarbamoyl-AMP (TC-AMP) as the acyladenylate intermediate, with the release of diphosphate.</text>
</comment>
<dbReference type="EMBL" id="JBHSGU010000001">
    <property type="protein sequence ID" value="MFC4698815.1"/>
    <property type="molecule type" value="Genomic_DNA"/>
</dbReference>
<keyword evidence="7 9" id="KW-0067">ATP-binding</keyword>
<keyword evidence="3 9" id="KW-0808">Transferase</keyword>
<dbReference type="PANTHER" id="PTHR17490:SF18">
    <property type="entry name" value="THREONYLCARBAMOYL-AMP SYNTHASE"/>
    <property type="match status" value="1"/>
</dbReference>
<organism evidence="11 12">
    <name type="scientific">Glaciecola siphonariae</name>
    <dbReference type="NCBI Taxonomy" id="521012"/>
    <lineage>
        <taxon>Bacteria</taxon>
        <taxon>Pseudomonadati</taxon>
        <taxon>Pseudomonadota</taxon>
        <taxon>Gammaproteobacteria</taxon>
        <taxon>Alteromonadales</taxon>
        <taxon>Alteromonadaceae</taxon>
        <taxon>Glaciecola</taxon>
    </lineage>
</organism>
<keyword evidence="2 9" id="KW-0963">Cytoplasm</keyword>
<evidence type="ECO:0000259" key="10">
    <source>
        <dbReference type="PROSITE" id="PS51163"/>
    </source>
</evidence>
<comment type="caution">
    <text evidence="11">The sequence shown here is derived from an EMBL/GenBank/DDBJ whole genome shotgun (WGS) entry which is preliminary data.</text>
</comment>
<dbReference type="PROSITE" id="PS51163">
    <property type="entry name" value="YRDC"/>
    <property type="match status" value="1"/>
</dbReference>
<dbReference type="RefSeq" id="WP_382405468.1">
    <property type="nucleotide sequence ID" value="NZ_JBHSGU010000001.1"/>
</dbReference>
<evidence type="ECO:0000313" key="12">
    <source>
        <dbReference type="Proteomes" id="UP001595897"/>
    </source>
</evidence>
<feature type="domain" description="YrdC-like" evidence="10">
    <location>
        <begin position="1"/>
        <end position="184"/>
    </location>
</feature>
<evidence type="ECO:0000256" key="7">
    <source>
        <dbReference type="ARBA" id="ARBA00022840"/>
    </source>
</evidence>
<keyword evidence="12" id="KW-1185">Reference proteome</keyword>
<keyword evidence="6 9" id="KW-0547">Nucleotide-binding</keyword>
<evidence type="ECO:0000256" key="5">
    <source>
        <dbReference type="ARBA" id="ARBA00022695"/>
    </source>
</evidence>
<dbReference type="EC" id="2.7.7.87" evidence="9"/>
<name>A0ABV9LT60_9ALTE</name>
<gene>
    <name evidence="9" type="primary">tsaC</name>
    <name evidence="11" type="ORF">ACFO4O_01390</name>
</gene>
<dbReference type="PANTHER" id="PTHR17490">
    <property type="entry name" value="SUA5"/>
    <property type="match status" value="1"/>
</dbReference>
<sequence>MQFNAQHFRQDYADGKVFAYPTEAVYGLGCDPLNEKAVYEILRLKQRPVEKGMILIAQSIEQVLPFVKFDSLTEDAQTKIIDSWPGPVTWLLPKSEHTPSFISGDSDMVAVRVTKHTLVQQMCWAVNSPLVSTSANPAALEPARTAQEIDAYFGKQVVLIEGALGEQKSPSKIIHSLTMEVLRS</sequence>
<dbReference type="HAMAP" id="MF_01852">
    <property type="entry name" value="TsaC"/>
    <property type="match status" value="1"/>
</dbReference>
<comment type="similarity">
    <text evidence="9">Belongs to the SUA5 family. TsaC subfamily.</text>
</comment>
<dbReference type="Pfam" id="PF01300">
    <property type="entry name" value="Sua5_yciO_yrdC"/>
    <property type="match status" value="1"/>
</dbReference>
<evidence type="ECO:0000256" key="8">
    <source>
        <dbReference type="ARBA" id="ARBA00048366"/>
    </source>
</evidence>
<comment type="catalytic activity">
    <reaction evidence="8 9">
        <text>L-threonine + hydrogencarbonate + ATP = L-threonylcarbamoyladenylate + diphosphate + H2O</text>
        <dbReference type="Rhea" id="RHEA:36407"/>
        <dbReference type="ChEBI" id="CHEBI:15377"/>
        <dbReference type="ChEBI" id="CHEBI:17544"/>
        <dbReference type="ChEBI" id="CHEBI:30616"/>
        <dbReference type="ChEBI" id="CHEBI:33019"/>
        <dbReference type="ChEBI" id="CHEBI:57926"/>
        <dbReference type="ChEBI" id="CHEBI:73682"/>
        <dbReference type="EC" id="2.7.7.87"/>
    </reaction>
</comment>
<protein>
    <recommendedName>
        <fullName evidence="9">Threonylcarbamoyl-AMP synthase</fullName>
        <shortName evidence="9">TC-AMP synthase</shortName>
        <ecNumber evidence="9">2.7.7.87</ecNumber>
    </recommendedName>
    <alternativeName>
        <fullName evidence="9">L-threonylcarbamoyladenylate synthase</fullName>
    </alternativeName>
    <alternativeName>
        <fullName evidence="9">t(6)A37 threonylcarbamoyladenosine biosynthesis protein TsaC</fullName>
    </alternativeName>
    <alternativeName>
        <fullName evidence="9">tRNA threonylcarbamoyladenosine biosynthesis protein TsaC</fullName>
    </alternativeName>
</protein>
<reference evidence="12" key="1">
    <citation type="journal article" date="2019" name="Int. J. Syst. Evol. Microbiol.">
        <title>The Global Catalogue of Microorganisms (GCM) 10K type strain sequencing project: providing services to taxonomists for standard genome sequencing and annotation.</title>
        <authorList>
            <consortium name="The Broad Institute Genomics Platform"/>
            <consortium name="The Broad Institute Genome Sequencing Center for Infectious Disease"/>
            <person name="Wu L."/>
            <person name="Ma J."/>
        </authorList>
    </citation>
    <scope>NUCLEOTIDE SEQUENCE [LARGE SCALE GENOMIC DNA]</scope>
    <source>
        <strain evidence="12">KACC 12507</strain>
    </source>
</reference>
<evidence type="ECO:0000256" key="2">
    <source>
        <dbReference type="ARBA" id="ARBA00022490"/>
    </source>
</evidence>
<evidence type="ECO:0000256" key="4">
    <source>
        <dbReference type="ARBA" id="ARBA00022694"/>
    </source>
</evidence>
<comment type="subcellular location">
    <subcellularLocation>
        <location evidence="1 9">Cytoplasm</location>
    </subcellularLocation>
</comment>
<dbReference type="InterPro" id="IPR050156">
    <property type="entry name" value="TC-AMP_synthase_SUA5"/>
</dbReference>
<dbReference type="InterPro" id="IPR006070">
    <property type="entry name" value="Sua5-like_dom"/>
</dbReference>
<dbReference type="SUPFAM" id="SSF55821">
    <property type="entry name" value="YrdC/RibB"/>
    <property type="match status" value="1"/>
</dbReference>
<dbReference type="Proteomes" id="UP001595897">
    <property type="component" value="Unassembled WGS sequence"/>
</dbReference>
<dbReference type="Gene3D" id="3.90.870.10">
    <property type="entry name" value="DHBP synthase"/>
    <property type="match status" value="1"/>
</dbReference>
<evidence type="ECO:0000256" key="6">
    <source>
        <dbReference type="ARBA" id="ARBA00022741"/>
    </source>
</evidence>
<evidence type="ECO:0000256" key="1">
    <source>
        <dbReference type="ARBA" id="ARBA00004496"/>
    </source>
</evidence>
<accession>A0ABV9LT60</accession>
<evidence type="ECO:0000313" key="11">
    <source>
        <dbReference type="EMBL" id="MFC4698815.1"/>
    </source>
</evidence>
<keyword evidence="5 9" id="KW-0548">Nucleotidyltransferase</keyword>
<evidence type="ECO:0000256" key="3">
    <source>
        <dbReference type="ARBA" id="ARBA00022679"/>
    </source>
</evidence>
<dbReference type="InterPro" id="IPR023535">
    <property type="entry name" value="TC-AMP_synthase"/>
</dbReference>
<evidence type="ECO:0000256" key="9">
    <source>
        <dbReference type="HAMAP-Rule" id="MF_01852"/>
    </source>
</evidence>
<keyword evidence="4 9" id="KW-0819">tRNA processing</keyword>